<dbReference type="Proteomes" id="UP001174997">
    <property type="component" value="Unassembled WGS sequence"/>
</dbReference>
<gene>
    <name evidence="1" type="ORF">QBC41DRAFT_306938</name>
</gene>
<protein>
    <recommendedName>
        <fullName evidence="3">C2H2-type domain-containing protein</fullName>
    </recommendedName>
</protein>
<organism evidence="1 2">
    <name type="scientific">Cercophora samala</name>
    <dbReference type="NCBI Taxonomy" id="330535"/>
    <lineage>
        <taxon>Eukaryota</taxon>
        <taxon>Fungi</taxon>
        <taxon>Dikarya</taxon>
        <taxon>Ascomycota</taxon>
        <taxon>Pezizomycotina</taxon>
        <taxon>Sordariomycetes</taxon>
        <taxon>Sordariomycetidae</taxon>
        <taxon>Sordariales</taxon>
        <taxon>Lasiosphaeriaceae</taxon>
        <taxon>Cercophora</taxon>
    </lineage>
</organism>
<evidence type="ECO:0008006" key="3">
    <source>
        <dbReference type="Google" id="ProtNLM"/>
    </source>
</evidence>
<dbReference type="EMBL" id="JAULSY010000134">
    <property type="protein sequence ID" value="KAK0663007.1"/>
    <property type="molecule type" value="Genomic_DNA"/>
</dbReference>
<reference evidence="1" key="1">
    <citation type="submission" date="2023-06" db="EMBL/GenBank/DDBJ databases">
        <title>Genome-scale phylogeny and comparative genomics of the fungal order Sordariales.</title>
        <authorList>
            <consortium name="Lawrence Berkeley National Laboratory"/>
            <person name="Hensen N."/>
            <person name="Bonometti L."/>
            <person name="Westerberg I."/>
            <person name="Brannstrom I.O."/>
            <person name="Guillou S."/>
            <person name="Cros-Aarteil S."/>
            <person name="Calhoun S."/>
            <person name="Haridas S."/>
            <person name="Kuo A."/>
            <person name="Mondo S."/>
            <person name="Pangilinan J."/>
            <person name="Riley R."/>
            <person name="Labutti K."/>
            <person name="Andreopoulos B."/>
            <person name="Lipzen A."/>
            <person name="Chen C."/>
            <person name="Yanf M."/>
            <person name="Daum C."/>
            <person name="Ng V."/>
            <person name="Clum A."/>
            <person name="Steindorff A."/>
            <person name="Ohm R."/>
            <person name="Martin F."/>
            <person name="Silar P."/>
            <person name="Natvig D."/>
            <person name="Lalanne C."/>
            <person name="Gautier V."/>
            <person name="Ament-Velasquez S.L."/>
            <person name="Kruys A."/>
            <person name="Hutchinson M.I."/>
            <person name="Powell A.J."/>
            <person name="Barry K."/>
            <person name="Miller A.N."/>
            <person name="Grigoriev I.V."/>
            <person name="Debuchy R."/>
            <person name="Gladieux P."/>
            <person name="Thoren M.H."/>
            <person name="Johannesson H."/>
        </authorList>
    </citation>
    <scope>NUCLEOTIDE SEQUENCE</scope>
    <source>
        <strain evidence="1">CBS 307.81</strain>
    </source>
</reference>
<evidence type="ECO:0000313" key="1">
    <source>
        <dbReference type="EMBL" id="KAK0663007.1"/>
    </source>
</evidence>
<keyword evidence="2" id="KW-1185">Reference proteome</keyword>
<comment type="caution">
    <text evidence="1">The sequence shown here is derived from an EMBL/GenBank/DDBJ whole genome shotgun (WGS) entry which is preliminary data.</text>
</comment>
<name>A0AA40D615_9PEZI</name>
<evidence type="ECO:0000313" key="2">
    <source>
        <dbReference type="Proteomes" id="UP001174997"/>
    </source>
</evidence>
<sequence>METSQKLADILNAPPEHLRAAIRIFCTKNKEARNTIAEYLSMLREQKPDRPTELEFCKKCEKPFFEADNRDGACWFHDGQCLVDDDASVWNDWEEEHFGFKDDPCNQEENPDGFLWTCCNRRAAEQGCKNHKHEPLLCSDTLQQPPTPKAQLSDASVKRAREEHDELKVCERCNRGFTDASNSNNACNYHTSPIRLNSTAMIWRHPNMPWPEDTPHYRRIFPEGFVYDCCGRDGTPPACRVGPHKAREDKRVKESKQ</sequence>
<proteinExistence type="predicted"/>
<dbReference type="PANTHER" id="PTHR38167">
    <property type="entry name" value="C2H2-TYPE DOMAIN-CONTAINING PROTEIN"/>
    <property type="match status" value="1"/>
</dbReference>
<accession>A0AA40D615</accession>
<dbReference type="PANTHER" id="PTHR38167:SF1">
    <property type="entry name" value="C2H2-TYPE DOMAIN-CONTAINING PROTEIN"/>
    <property type="match status" value="1"/>
</dbReference>
<dbReference type="AlphaFoldDB" id="A0AA40D615"/>